<evidence type="ECO:0000259" key="10">
    <source>
        <dbReference type="PROSITE" id="PS50923"/>
    </source>
</evidence>
<dbReference type="KEGG" id="lgi:LOTGIDRAFT_233236"/>
<keyword evidence="12" id="KW-1185">Reference proteome</keyword>
<dbReference type="Pfam" id="PF00084">
    <property type="entry name" value="Sushi"/>
    <property type="match status" value="2"/>
</dbReference>
<dbReference type="AlphaFoldDB" id="V4AAV6"/>
<dbReference type="EMBL" id="KB202124">
    <property type="protein sequence ID" value="ESO92235.1"/>
    <property type="molecule type" value="Genomic_DNA"/>
</dbReference>
<keyword evidence="1 6" id="KW-0768">Sushi</keyword>
<dbReference type="CTD" id="20249195"/>
<dbReference type="SMART" id="SM00032">
    <property type="entry name" value="CCP"/>
    <property type="match status" value="2"/>
</dbReference>
<dbReference type="InterPro" id="IPR035976">
    <property type="entry name" value="Sushi/SCR/CCP_sf"/>
</dbReference>
<dbReference type="InterPro" id="IPR000742">
    <property type="entry name" value="EGF"/>
</dbReference>
<proteinExistence type="predicted"/>
<dbReference type="Pfam" id="PF00092">
    <property type="entry name" value="VWA"/>
    <property type="match status" value="1"/>
</dbReference>
<keyword evidence="7" id="KW-0732">Signal</keyword>
<keyword evidence="5" id="KW-0245">EGF-like domain</keyword>
<evidence type="ECO:0000256" key="7">
    <source>
        <dbReference type="SAM" id="SignalP"/>
    </source>
</evidence>
<dbReference type="CDD" id="cd00033">
    <property type="entry name" value="CCP"/>
    <property type="match status" value="2"/>
</dbReference>
<dbReference type="SUPFAM" id="SSF57535">
    <property type="entry name" value="Complement control module/SCR domain"/>
    <property type="match status" value="2"/>
</dbReference>
<evidence type="ECO:0000256" key="2">
    <source>
        <dbReference type="ARBA" id="ARBA00022737"/>
    </source>
</evidence>
<dbReference type="PROSITE" id="PS50234">
    <property type="entry name" value="VWFA"/>
    <property type="match status" value="1"/>
</dbReference>
<feature type="domain" description="Sushi" evidence="10">
    <location>
        <begin position="155"/>
        <end position="215"/>
    </location>
</feature>
<dbReference type="Gene3D" id="2.10.25.10">
    <property type="entry name" value="Laminin"/>
    <property type="match status" value="1"/>
</dbReference>
<dbReference type="InterPro" id="IPR002035">
    <property type="entry name" value="VWF_A"/>
</dbReference>
<evidence type="ECO:0000259" key="8">
    <source>
        <dbReference type="PROSITE" id="PS50026"/>
    </source>
</evidence>
<dbReference type="PROSITE" id="PS00022">
    <property type="entry name" value="EGF_1"/>
    <property type="match status" value="1"/>
</dbReference>
<feature type="domain" description="EGF-like" evidence="8">
    <location>
        <begin position="116"/>
        <end position="154"/>
    </location>
</feature>
<evidence type="ECO:0000313" key="11">
    <source>
        <dbReference type="EMBL" id="ESO92235.1"/>
    </source>
</evidence>
<feature type="domain" description="VWFA" evidence="9">
    <location>
        <begin position="285"/>
        <end position="450"/>
    </location>
</feature>
<evidence type="ECO:0000256" key="4">
    <source>
        <dbReference type="ARBA" id="ARBA00023180"/>
    </source>
</evidence>
<dbReference type="RefSeq" id="XP_009057156.1">
    <property type="nucleotide sequence ID" value="XM_009058908.1"/>
</dbReference>
<dbReference type="PROSITE" id="PS50026">
    <property type="entry name" value="EGF_3"/>
    <property type="match status" value="1"/>
</dbReference>
<dbReference type="InterPro" id="IPR036465">
    <property type="entry name" value="vWFA_dom_sf"/>
</dbReference>
<evidence type="ECO:0000256" key="5">
    <source>
        <dbReference type="PROSITE-ProRule" id="PRU00076"/>
    </source>
</evidence>
<organism evidence="11 12">
    <name type="scientific">Lottia gigantea</name>
    <name type="common">Giant owl limpet</name>
    <dbReference type="NCBI Taxonomy" id="225164"/>
    <lineage>
        <taxon>Eukaryota</taxon>
        <taxon>Metazoa</taxon>
        <taxon>Spiralia</taxon>
        <taxon>Lophotrochozoa</taxon>
        <taxon>Mollusca</taxon>
        <taxon>Gastropoda</taxon>
        <taxon>Patellogastropoda</taxon>
        <taxon>Lottioidea</taxon>
        <taxon>Lottiidae</taxon>
        <taxon>Lottia</taxon>
    </lineage>
</organism>
<dbReference type="PROSITE" id="PS50923">
    <property type="entry name" value="SUSHI"/>
    <property type="match status" value="2"/>
</dbReference>
<keyword evidence="2" id="KW-0677">Repeat</keyword>
<keyword evidence="3 5" id="KW-1015">Disulfide bond</keyword>
<dbReference type="CDD" id="cd01450">
    <property type="entry name" value="vWFA_subfamily_ECM"/>
    <property type="match status" value="1"/>
</dbReference>
<dbReference type="InterPro" id="IPR000436">
    <property type="entry name" value="Sushi_SCR_CCP_dom"/>
</dbReference>
<evidence type="ECO:0000256" key="3">
    <source>
        <dbReference type="ARBA" id="ARBA00023157"/>
    </source>
</evidence>
<dbReference type="SUPFAM" id="SSF53300">
    <property type="entry name" value="vWA-like"/>
    <property type="match status" value="1"/>
</dbReference>
<feature type="domain" description="Sushi" evidence="10">
    <location>
        <begin position="216"/>
        <end position="275"/>
    </location>
</feature>
<keyword evidence="4" id="KW-0325">Glycoprotein</keyword>
<dbReference type="HOGENOM" id="CLU_048493_1_0_1"/>
<dbReference type="Gene3D" id="3.40.50.410">
    <property type="entry name" value="von Willebrand factor, type A domain"/>
    <property type="match status" value="1"/>
</dbReference>
<evidence type="ECO:0000313" key="12">
    <source>
        <dbReference type="Proteomes" id="UP000030746"/>
    </source>
</evidence>
<dbReference type="STRING" id="225164.V4AAV6"/>
<dbReference type="Gene3D" id="2.10.70.10">
    <property type="entry name" value="Complement Module, domain 1"/>
    <property type="match status" value="2"/>
</dbReference>
<comment type="caution">
    <text evidence="5">Lacks conserved residue(s) required for the propagation of feature annotation.</text>
</comment>
<evidence type="ECO:0000259" key="9">
    <source>
        <dbReference type="PROSITE" id="PS50234"/>
    </source>
</evidence>
<accession>V4AAV6</accession>
<protein>
    <recommendedName>
        <fullName evidence="13">Sushi, von Willebrand factor type A, EGF and pentraxin domain-containing protein 1</fullName>
    </recommendedName>
</protein>
<sequence length="455" mass="49065">MRLHCLVAVLVVLVLIDVGEGFYRRYYRYQGGRRYYRYQAGGRYYRYQAGGRYYRYQAGSRYNLPEITNGSCMKWSIVKYIVTHFTCPNPDPCVMIDCNCNGKCVDGICQCYTGFHGHFCSEPIPECQNGGNLVAEDGKLKCNCLPGTSGEDCTIDCGAVPPGNFSTGTAASGTTFPNEADYTCNEGYEVASGDFSIKCLASGQWDVANILVCQAKDCGPPPEGTLSTGTVNGDSTFPNNATYTCDEGNERLSGKTVISCLASGRWETDILVCQPSKKCESLPIDVVFVVDGSSSVTSDNFTTMINAIADSGFVVFPRTAYVGLVVFSGNFQPDEDIIPLSPSDPNTLATKIRALVNRGGLGDASFGVSTAQDTAFNNRRPDTMDLIILLTTGNSTNPQSDANMIFNIDISAYGIGPDVGLADLEKFVNSDIAAVFLDTFDEIQGVFDPIAASLC</sequence>
<dbReference type="PANTHER" id="PTHR19325">
    <property type="entry name" value="COMPLEMENT COMPONENT-RELATED SUSHI DOMAIN-CONTAINING"/>
    <property type="match status" value="1"/>
</dbReference>
<dbReference type="PRINTS" id="PR00453">
    <property type="entry name" value="VWFADOMAIN"/>
</dbReference>
<dbReference type="OMA" id="CETREAC"/>
<feature type="signal peptide" evidence="7">
    <location>
        <begin position="1"/>
        <end position="21"/>
    </location>
</feature>
<dbReference type="GeneID" id="20249195"/>
<dbReference type="SMART" id="SM00327">
    <property type="entry name" value="VWA"/>
    <property type="match status" value="1"/>
</dbReference>
<feature type="chain" id="PRO_5004717002" description="Sushi, von Willebrand factor type A, EGF and pentraxin domain-containing protein 1" evidence="7">
    <location>
        <begin position="22"/>
        <end position="455"/>
    </location>
</feature>
<dbReference type="InterPro" id="IPR050350">
    <property type="entry name" value="Compl-Cell_Adhes-Reg"/>
</dbReference>
<dbReference type="Proteomes" id="UP000030746">
    <property type="component" value="Unassembled WGS sequence"/>
</dbReference>
<name>V4AAV6_LOTGI</name>
<reference evidence="11 12" key="1">
    <citation type="journal article" date="2013" name="Nature">
        <title>Insights into bilaterian evolution from three spiralian genomes.</title>
        <authorList>
            <person name="Simakov O."/>
            <person name="Marletaz F."/>
            <person name="Cho S.J."/>
            <person name="Edsinger-Gonzales E."/>
            <person name="Havlak P."/>
            <person name="Hellsten U."/>
            <person name="Kuo D.H."/>
            <person name="Larsson T."/>
            <person name="Lv J."/>
            <person name="Arendt D."/>
            <person name="Savage R."/>
            <person name="Osoegawa K."/>
            <person name="de Jong P."/>
            <person name="Grimwood J."/>
            <person name="Chapman J.A."/>
            <person name="Shapiro H."/>
            <person name="Aerts A."/>
            <person name="Otillar R.P."/>
            <person name="Terry A.Y."/>
            <person name="Boore J.L."/>
            <person name="Grigoriev I.V."/>
            <person name="Lindberg D.R."/>
            <person name="Seaver E.C."/>
            <person name="Weisblat D.A."/>
            <person name="Putnam N.H."/>
            <person name="Rokhsar D.S."/>
        </authorList>
    </citation>
    <scope>NUCLEOTIDE SEQUENCE [LARGE SCALE GENOMIC DNA]</scope>
</reference>
<feature type="disulfide bond" evidence="5">
    <location>
        <begin position="144"/>
        <end position="153"/>
    </location>
</feature>
<evidence type="ECO:0008006" key="13">
    <source>
        <dbReference type="Google" id="ProtNLM"/>
    </source>
</evidence>
<evidence type="ECO:0000256" key="1">
    <source>
        <dbReference type="ARBA" id="ARBA00022659"/>
    </source>
</evidence>
<gene>
    <name evidence="11" type="ORF">LOTGIDRAFT_233236</name>
</gene>
<evidence type="ECO:0000256" key="6">
    <source>
        <dbReference type="PROSITE-ProRule" id="PRU00302"/>
    </source>
</evidence>
<dbReference type="OrthoDB" id="547680at2759"/>
<dbReference type="PANTHER" id="PTHR19325:SF569">
    <property type="entry name" value="COMPLEMENT COMPONENT 4 BINDING PROTEIN, SECRETORY-RELATED"/>
    <property type="match status" value="1"/>
</dbReference>